<dbReference type="SUPFAM" id="SSF53098">
    <property type="entry name" value="Ribonuclease H-like"/>
    <property type="match status" value="1"/>
</dbReference>
<dbReference type="Pfam" id="PF13456">
    <property type="entry name" value="RVT_3"/>
    <property type="match status" value="1"/>
</dbReference>
<dbReference type="InterPro" id="IPR036397">
    <property type="entry name" value="RNaseH_sf"/>
</dbReference>
<dbReference type="InterPro" id="IPR052929">
    <property type="entry name" value="RNase_H-like_EbsB-rel"/>
</dbReference>
<organism evidence="3 4">
    <name type="scientific">Striga asiatica</name>
    <name type="common">Asiatic witchweed</name>
    <name type="synonym">Buchnera asiatica</name>
    <dbReference type="NCBI Taxonomy" id="4170"/>
    <lineage>
        <taxon>Eukaryota</taxon>
        <taxon>Viridiplantae</taxon>
        <taxon>Streptophyta</taxon>
        <taxon>Embryophyta</taxon>
        <taxon>Tracheophyta</taxon>
        <taxon>Spermatophyta</taxon>
        <taxon>Magnoliopsida</taxon>
        <taxon>eudicotyledons</taxon>
        <taxon>Gunneridae</taxon>
        <taxon>Pentapetalae</taxon>
        <taxon>asterids</taxon>
        <taxon>lamiids</taxon>
        <taxon>Lamiales</taxon>
        <taxon>Orobanchaceae</taxon>
        <taxon>Buchnereae</taxon>
        <taxon>Striga</taxon>
    </lineage>
</organism>
<dbReference type="Pfam" id="PF13966">
    <property type="entry name" value="zf-RVT"/>
    <property type="match status" value="1"/>
</dbReference>
<gene>
    <name evidence="3" type="ORF">STAS_05027</name>
</gene>
<keyword evidence="4" id="KW-1185">Reference proteome</keyword>
<evidence type="ECO:0000259" key="1">
    <source>
        <dbReference type="Pfam" id="PF13456"/>
    </source>
</evidence>
<dbReference type="CDD" id="cd06222">
    <property type="entry name" value="RNase_H_like"/>
    <property type="match status" value="1"/>
</dbReference>
<protein>
    <submittedName>
        <fullName evidence="3">Ribonuclease H-like superfamily protein</fullName>
    </submittedName>
</protein>
<accession>A0A5A7P8T0</accession>
<dbReference type="Proteomes" id="UP000325081">
    <property type="component" value="Unassembled WGS sequence"/>
</dbReference>
<sequence length="410" mass="45637">MSESATVDTLIVEHSGKWNVPLVRSIFPNIEADAILSLALPQNHFEDKWIWHFSKNGKFSVRSAYFQLLNSPIYASHLASITPQPLGVRDRVWCMIWKLKLPHRIHLLVWRLYLNVLPTPDNLACRNVTFDGTCPLCSSVASSSMHTFFDCSFTLQALRIAGLLVLVRQLQKETCETWCRNLLLHMTSPHIEFLVAIWDGIWQARNGVIFQQRTVRPWNIVLNASRTVAEFASHSLNPEMPDPALSYLPTSVVPSDDATRIYFDGSISPNRVCGGSGVFARSANGVFLQALSRRFDGIVDADLAEALAMREAILLAQRLNVPNVAVMEDSSLIVQASFGLTDAPSSCSPVIDDIVACLSHLPSVKLFWIPRSENVVAHSLARHATSSSSSISVWSDPPNFLSHLVLDHFQ</sequence>
<dbReference type="GO" id="GO:0004523">
    <property type="term" value="F:RNA-DNA hybrid ribonuclease activity"/>
    <property type="evidence" value="ECO:0007669"/>
    <property type="project" value="InterPro"/>
</dbReference>
<feature type="domain" description="Reverse transcriptase zinc-binding" evidence="2">
    <location>
        <begin position="59"/>
        <end position="156"/>
    </location>
</feature>
<dbReference type="GO" id="GO:0003676">
    <property type="term" value="F:nucleic acid binding"/>
    <property type="evidence" value="ECO:0007669"/>
    <property type="project" value="InterPro"/>
</dbReference>
<dbReference type="AlphaFoldDB" id="A0A5A7P8T0"/>
<dbReference type="InterPro" id="IPR002156">
    <property type="entry name" value="RNaseH_domain"/>
</dbReference>
<reference evidence="4" key="1">
    <citation type="journal article" date="2019" name="Curr. Biol.">
        <title>Genome Sequence of Striga asiatica Provides Insight into the Evolution of Plant Parasitism.</title>
        <authorList>
            <person name="Yoshida S."/>
            <person name="Kim S."/>
            <person name="Wafula E.K."/>
            <person name="Tanskanen J."/>
            <person name="Kim Y.M."/>
            <person name="Honaas L."/>
            <person name="Yang Z."/>
            <person name="Spallek T."/>
            <person name="Conn C.E."/>
            <person name="Ichihashi Y."/>
            <person name="Cheong K."/>
            <person name="Cui S."/>
            <person name="Der J.P."/>
            <person name="Gundlach H."/>
            <person name="Jiao Y."/>
            <person name="Hori C."/>
            <person name="Ishida J.K."/>
            <person name="Kasahara H."/>
            <person name="Kiba T."/>
            <person name="Kim M.S."/>
            <person name="Koo N."/>
            <person name="Laohavisit A."/>
            <person name="Lee Y.H."/>
            <person name="Lumba S."/>
            <person name="McCourt P."/>
            <person name="Mortimer J.C."/>
            <person name="Mutuku J.M."/>
            <person name="Nomura T."/>
            <person name="Sasaki-Sekimoto Y."/>
            <person name="Seto Y."/>
            <person name="Wang Y."/>
            <person name="Wakatake T."/>
            <person name="Sakakibara H."/>
            <person name="Demura T."/>
            <person name="Yamaguchi S."/>
            <person name="Yoneyama K."/>
            <person name="Manabe R.I."/>
            <person name="Nelson D.C."/>
            <person name="Schulman A.H."/>
            <person name="Timko M.P."/>
            <person name="dePamphilis C.W."/>
            <person name="Choi D."/>
            <person name="Shirasu K."/>
        </authorList>
    </citation>
    <scope>NUCLEOTIDE SEQUENCE [LARGE SCALE GENOMIC DNA]</scope>
    <source>
        <strain evidence="4">cv. UVA1</strain>
    </source>
</reference>
<name>A0A5A7P8T0_STRAF</name>
<evidence type="ECO:0000313" key="3">
    <source>
        <dbReference type="EMBL" id="GER29180.1"/>
    </source>
</evidence>
<evidence type="ECO:0000259" key="2">
    <source>
        <dbReference type="Pfam" id="PF13966"/>
    </source>
</evidence>
<comment type="caution">
    <text evidence="3">The sequence shown here is derived from an EMBL/GenBank/DDBJ whole genome shotgun (WGS) entry which is preliminary data.</text>
</comment>
<dbReference type="InterPro" id="IPR026960">
    <property type="entry name" value="RVT-Znf"/>
</dbReference>
<dbReference type="OrthoDB" id="914203at2759"/>
<evidence type="ECO:0000313" key="4">
    <source>
        <dbReference type="Proteomes" id="UP000325081"/>
    </source>
</evidence>
<dbReference type="Gene3D" id="3.30.420.10">
    <property type="entry name" value="Ribonuclease H-like superfamily/Ribonuclease H"/>
    <property type="match status" value="1"/>
</dbReference>
<feature type="domain" description="RNase H type-1" evidence="1">
    <location>
        <begin position="263"/>
        <end position="384"/>
    </location>
</feature>
<dbReference type="EMBL" id="BKCP01003336">
    <property type="protein sequence ID" value="GER29180.1"/>
    <property type="molecule type" value="Genomic_DNA"/>
</dbReference>
<dbReference type="PANTHER" id="PTHR47074">
    <property type="entry name" value="BNAC02G40300D PROTEIN"/>
    <property type="match status" value="1"/>
</dbReference>
<dbReference type="InterPro" id="IPR044730">
    <property type="entry name" value="RNase_H-like_dom_plant"/>
</dbReference>
<dbReference type="InterPro" id="IPR012337">
    <property type="entry name" value="RNaseH-like_sf"/>
</dbReference>
<dbReference type="PANTHER" id="PTHR47074:SF11">
    <property type="entry name" value="REVERSE TRANSCRIPTASE-LIKE PROTEIN"/>
    <property type="match status" value="1"/>
</dbReference>
<proteinExistence type="predicted"/>